<dbReference type="Gene3D" id="3.30.2310.20">
    <property type="entry name" value="RelE-like"/>
    <property type="match status" value="1"/>
</dbReference>
<evidence type="ECO:0000313" key="1">
    <source>
        <dbReference type="EMBL" id="OGK38791.1"/>
    </source>
</evidence>
<evidence type="ECO:0008006" key="3">
    <source>
        <dbReference type="Google" id="ProtNLM"/>
    </source>
</evidence>
<sequence length="89" mass="10660">MITLVRSQRFENERKKFVKNSPQRAENLIKSLQRFVGNPRHPGLHIEKLQGSKIWTIRIDLGNRIFFLWINQTTALLIDIGQHDKYRQY</sequence>
<dbReference type="InterPro" id="IPR035093">
    <property type="entry name" value="RelE/ParE_toxin_dom_sf"/>
</dbReference>
<dbReference type="EMBL" id="MGAC01000001">
    <property type="protein sequence ID" value="OGK38791.1"/>
    <property type="molecule type" value="Genomic_DNA"/>
</dbReference>
<name>A0A1F7I5Z2_9BACT</name>
<organism evidence="1 2">
    <name type="scientific">Candidatus Roizmanbacteria bacterium RIFCSPHIGHO2_12_FULL_41_11</name>
    <dbReference type="NCBI Taxonomy" id="1802052"/>
    <lineage>
        <taxon>Bacteria</taxon>
        <taxon>Candidatus Roizmaniibacteriota</taxon>
    </lineage>
</organism>
<dbReference type="Proteomes" id="UP000176803">
    <property type="component" value="Unassembled WGS sequence"/>
</dbReference>
<protein>
    <recommendedName>
        <fullName evidence="3">Toxin YoeB</fullName>
    </recommendedName>
</protein>
<gene>
    <name evidence="1" type="ORF">A3F03_03135</name>
</gene>
<evidence type="ECO:0000313" key="2">
    <source>
        <dbReference type="Proteomes" id="UP000176803"/>
    </source>
</evidence>
<comment type="caution">
    <text evidence="1">The sequence shown here is derived from an EMBL/GenBank/DDBJ whole genome shotgun (WGS) entry which is preliminary data.</text>
</comment>
<accession>A0A1F7I5Z2</accession>
<reference evidence="1 2" key="1">
    <citation type="journal article" date="2016" name="Nat. Commun.">
        <title>Thousands of microbial genomes shed light on interconnected biogeochemical processes in an aquifer system.</title>
        <authorList>
            <person name="Anantharaman K."/>
            <person name="Brown C.T."/>
            <person name="Hug L.A."/>
            <person name="Sharon I."/>
            <person name="Castelle C.J."/>
            <person name="Probst A.J."/>
            <person name="Thomas B.C."/>
            <person name="Singh A."/>
            <person name="Wilkins M.J."/>
            <person name="Karaoz U."/>
            <person name="Brodie E.L."/>
            <person name="Williams K.H."/>
            <person name="Hubbard S.S."/>
            <person name="Banfield J.F."/>
        </authorList>
    </citation>
    <scope>NUCLEOTIDE SEQUENCE [LARGE SCALE GENOMIC DNA]</scope>
</reference>
<dbReference type="AlphaFoldDB" id="A0A1F7I5Z2"/>
<proteinExistence type="predicted"/>
<dbReference type="SUPFAM" id="SSF143011">
    <property type="entry name" value="RelE-like"/>
    <property type="match status" value="1"/>
</dbReference>